<dbReference type="GO" id="GO:0003723">
    <property type="term" value="F:RNA binding"/>
    <property type="evidence" value="ECO:0007669"/>
    <property type="project" value="InterPro"/>
</dbReference>
<evidence type="ECO:0000259" key="8">
    <source>
        <dbReference type="Pfam" id="PF21237"/>
    </source>
</evidence>
<organism evidence="10 11">
    <name type="scientific">Lingula anatina</name>
    <name type="common">Brachiopod</name>
    <name type="synonym">Lingula unguis</name>
    <dbReference type="NCBI Taxonomy" id="7574"/>
    <lineage>
        <taxon>Eukaryota</taxon>
        <taxon>Metazoa</taxon>
        <taxon>Spiralia</taxon>
        <taxon>Lophotrochozoa</taxon>
        <taxon>Brachiopoda</taxon>
        <taxon>Linguliformea</taxon>
        <taxon>Lingulata</taxon>
        <taxon>Lingulida</taxon>
        <taxon>Linguloidea</taxon>
        <taxon>Lingulidae</taxon>
        <taxon>Lingula</taxon>
    </lineage>
</organism>
<reference evidence="11" key="1">
    <citation type="submission" date="2025-08" db="UniProtKB">
        <authorList>
            <consortium name="RefSeq"/>
        </authorList>
    </citation>
    <scope>IDENTIFICATION</scope>
    <source>
        <tissue evidence="11">Gonads</tissue>
    </source>
</reference>
<accession>A0A1S3I093</accession>
<feature type="domain" description="Pus10 N-terminal eukaryotes" evidence="8">
    <location>
        <begin position="101"/>
        <end position="276"/>
    </location>
</feature>
<dbReference type="SUPFAM" id="SSF55120">
    <property type="entry name" value="Pseudouridine synthase"/>
    <property type="match status" value="1"/>
</dbReference>
<evidence type="ECO:0000313" key="11">
    <source>
        <dbReference type="RefSeq" id="XP_013391682.1"/>
    </source>
</evidence>
<evidence type="ECO:0000256" key="5">
    <source>
        <dbReference type="ARBA" id="ARBA00075270"/>
    </source>
</evidence>
<dbReference type="FunCoup" id="A0A1S3I093">
    <property type="interactions" value="2341"/>
</dbReference>
<dbReference type="EC" id="5.4.99.25" evidence="2"/>
<dbReference type="PANTHER" id="PTHR21568">
    <property type="entry name" value="TRNA PSEUDOURIDINE SYNTHASE PUS10"/>
    <property type="match status" value="1"/>
</dbReference>
<dbReference type="FunFam" id="3.30.70.2510:FF:000001">
    <property type="entry name" value="tRNA pseudouridine synthase Pus10"/>
    <property type="match status" value="1"/>
</dbReference>
<sequence length="526" mass="59933">MSAAMGEKCSDLKATFDNLILLPKSPKDISTAVTCLIKGGCCSRCVLRFLGEKEPSTYRRSPQETFLLVQNLLNASEIDKQNGHDDGETLKQPEAQISTPCTACLGVLAEYCEDDFLLQVKQKIESQDFQFENFCSAISLPVPFLVREHSIMVLLRETLPLVYLPVLPEHITPLKDVWKWISGHRLAEMLGKSFEQKSPFEIAIFFTHPEVEKECNFLLDLFPEVYRKRKTNKHGWELFTRMSVAKSLNSLRDVTFKKNSQCPPKPVSVPCTCEAVRGTHTAIFLAGRYNKFSRHLSQTPWVIEGERKMESSVQELIGTLIQEKIKADDVIFSASGREDVDVRMLGRGRPFVLEVVNPHARAFTQDDLAAWQEDINKKTKDIAIRDLQLVSREETNKLKEGEMEKVKSYCALCWSHQPFTSKHQEKIAAVKDLKLFQKTPIRVLHRRALAVRERVIHSMSSEKVDDCHFKLYLSTQAGTYIKEFVHGDFGRTTPNLTTLLEMECDILELDVEAVELDWPPNLGDPT</sequence>
<dbReference type="NCBIfam" id="TIGR01213">
    <property type="entry name" value="pseudo_Pus10arc"/>
    <property type="match status" value="1"/>
</dbReference>
<dbReference type="AlphaFoldDB" id="A0A1S3I093"/>
<dbReference type="GeneID" id="106159826"/>
<keyword evidence="3" id="KW-0819">tRNA processing</keyword>
<dbReference type="Gene3D" id="3.30.70.2510">
    <property type="match status" value="1"/>
</dbReference>
<proteinExistence type="inferred from homology"/>
<evidence type="ECO:0000256" key="2">
    <source>
        <dbReference type="ARBA" id="ARBA00012787"/>
    </source>
</evidence>
<protein>
    <recommendedName>
        <fullName evidence="2">tRNA pseudouridine(55) synthase</fullName>
        <ecNumber evidence="2">5.4.99.25</ecNumber>
    </recommendedName>
    <alternativeName>
        <fullName evidence="7">tRNA pseudouridine 55 synthase</fullName>
    </alternativeName>
    <alternativeName>
        <fullName evidence="5">tRNA pseudouridylate synthase</fullName>
    </alternativeName>
    <alternativeName>
        <fullName evidence="6">tRNA-uridine isomerase</fullName>
    </alternativeName>
</protein>
<dbReference type="KEGG" id="lak:106159826"/>
<evidence type="ECO:0000256" key="3">
    <source>
        <dbReference type="ARBA" id="ARBA00022694"/>
    </source>
</evidence>
<dbReference type="Proteomes" id="UP000085678">
    <property type="component" value="Unplaced"/>
</dbReference>
<dbReference type="Pfam" id="PF21238">
    <property type="entry name" value="Pus10_C"/>
    <property type="match status" value="1"/>
</dbReference>
<dbReference type="GO" id="GO:0160148">
    <property type="term" value="F:tRNA pseudouridine(55) synthase activity"/>
    <property type="evidence" value="ECO:0007669"/>
    <property type="project" value="UniProtKB-EC"/>
</dbReference>
<evidence type="ECO:0000256" key="1">
    <source>
        <dbReference type="ARBA" id="ARBA00009652"/>
    </source>
</evidence>
<dbReference type="OrthoDB" id="271937at2759"/>
<gene>
    <name evidence="11" type="primary">LOC106159826</name>
</gene>
<dbReference type="PANTHER" id="PTHR21568:SF0">
    <property type="entry name" value="TRNA PSEUDOURIDINE SYNTHASE PUS10"/>
    <property type="match status" value="1"/>
</dbReference>
<dbReference type="InterPro" id="IPR048742">
    <property type="entry name" value="Pus10_N_euk"/>
</dbReference>
<dbReference type="RefSeq" id="XP_013391682.1">
    <property type="nucleotide sequence ID" value="XM_013536228.1"/>
</dbReference>
<dbReference type="Gene3D" id="1.10.10.2050">
    <property type="match status" value="1"/>
</dbReference>
<evidence type="ECO:0000259" key="9">
    <source>
        <dbReference type="Pfam" id="PF21238"/>
    </source>
</evidence>
<dbReference type="Gene3D" id="3.30.70.3190">
    <property type="match status" value="1"/>
</dbReference>
<dbReference type="InParanoid" id="A0A1S3I093"/>
<dbReference type="InterPro" id="IPR020103">
    <property type="entry name" value="PsdUridine_synth_cat_dom_sf"/>
</dbReference>
<dbReference type="InterPro" id="IPR048741">
    <property type="entry name" value="Pus10-like_C"/>
</dbReference>
<dbReference type="STRING" id="7574.A0A1S3I093"/>
<keyword evidence="4" id="KW-0413">Isomerase</keyword>
<evidence type="ECO:0000256" key="7">
    <source>
        <dbReference type="ARBA" id="ARBA00083669"/>
    </source>
</evidence>
<dbReference type="FunFam" id="3.30.70.3190:FF:000001">
    <property type="entry name" value="tRNA pseudouridine synthase Pus10"/>
    <property type="match status" value="1"/>
</dbReference>
<feature type="domain" description="Pus10-like C-terminal" evidence="9">
    <location>
        <begin position="284"/>
        <end position="515"/>
    </location>
</feature>
<evidence type="ECO:0000256" key="4">
    <source>
        <dbReference type="ARBA" id="ARBA00023235"/>
    </source>
</evidence>
<dbReference type="InterPro" id="IPR039894">
    <property type="entry name" value="Pus10-like"/>
</dbReference>
<comment type="similarity">
    <text evidence="1">Belongs to the pseudouridine synthase Pus10 family.</text>
</comment>
<evidence type="ECO:0000313" key="10">
    <source>
        <dbReference type="Proteomes" id="UP000085678"/>
    </source>
</evidence>
<keyword evidence="10" id="KW-1185">Reference proteome</keyword>
<dbReference type="GO" id="GO:0031119">
    <property type="term" value="P:tRNA pseudouridine synthesis"/>
    <property type="evidence" value="ECO:0007669"/>
    <property type="project" value="TreeGrafter"/>
</dbReference>
<evidence type="ECO:0000256" key="6">
    <source>
        <dbReference type="ARBA" id="ARBA00079393"/>
    </source>
</evidence>
<name>A0A1S3I093_LINAN</name>
<dbReference type="Pfam" id="PF21237">
    <property type="entry name" value="Pus10_N_euk"/>
    <property type="match status" value="1"/>
</dbReference>